<name>A0A853J890_9GAMM</name>
<evidence type="ECO:0000313" key="2">
    <source>
        <dbReference type="EMBL" id="NZA24919.1"/>
    </source>
</evidence>
<dbReference type="AlphaFoldDB" id="A0A853J890"/>
<evidence type="ECO:0000259" key="1">
    <source>
        <dbReference type="Pfam" id="PF15579"/>
    </source>
</evidence>
<gene>
    <name evidence="2" type="ORF">H0E84_00830</name>
</gene>
<dbReference type="Pfam" id="PF15579">
    <property type="entry name" value="Imm52"/>
    <property type="match status" value="1"/>
</dbReference>
<protein>
    <submittedName>
        <fullName evidence="2">Immunity 52 family protein</fullName>
    </submittedName>
</protein>
<dbReference type="EMBL" id="JACCKA010000008">
    <property type="protein sequence ID" value="NZA24919.1"/>
    <property type="molecule type" value="Genomic_DNA"/>
</dbReference>
<dbReference type="InterPro" id="IPR028969">
    <property type="entry name" value="Imm52"/>
</dbReference>
<proteinExistence type="predicted"/>
<organism evidence="2 3">
    <name type="scientific">Luteimonas salinisoli</name>
    <dbReference type="NCBI Taxonomy" id="2752307"/>
    <lineage>
        <taxon>Bacteria</taxon>
        <taxon>Pseudomonadati</taxon>
        <taxon>Pseudomonadota</taxon>
        <taxon>Gammaproteobacteria</taxon>
        <taxon>Lysobacterales</taxon>
        <taxon>Lysobacteraceae</taxon>
        <taxon>Luteimonas</taxon>
    </lineage>
</organism>
<feature type="domain" description="Immunity protein 52" evidence="1">
    <location>
        <begin position="22"/>
        <end position="239"/>
    </location>
</feature>
<comment type="caution">
    <text evidence="2">The sequence shown here is derived from an EMBL/GenBank/DDBJ whole genome shotgun (WGS) entry which is preliminary data.</text>
</comment>
<evidence type="ECO:0000313" key="3">
    <source>
        <dbReference type="Proteomes" id="UP000578091"/>
    </source>
</evidence>
<accession>A0A853J890</accession>
<sequence length="248" mass="27452">MISAETRADVRKESLSLDAGYAKVDRLLRELESIAPELTNWHGGITTPDQDYVNFRDKTTMLERVQARIDAFKAQFPALPNADGFGLRLSSNSEKKRRPGLFELAYEPARGVVALDIHQPDVAFEERATTVVARALAAIAKLEDVQYAFVDVRDRVPDRPRPTTYRLSYATFPHRKAVGWMNFVPSAVTADQLPTAAELVPVPGKGTVIVAVGEAFSLTNKTHIKQANIVEMELADLDLLPVVDPSLR</sequence>
<keyword evidence="3" id="KW-1185">Reference proteome</keyword>
<dbReference type="Proteomes" id="UP000578091">
    <property type="component" value="Unassembled WGS sequence"/>
</dbReference>
<dbReference type="RefSeq" id="WP_180676728.1">
    <property type="nucleotide sequence ID" value="NZ_JACCKA010000008.1"/>
</dbReference>
<reference evidence="2 3" key="1">
    <citation type="submission" date="2020-07" db="EMBL/GenBank/DDBJ databases">
        <title>Luteimonas sp. SJ-92.</title>
        <authorList>
            <person name="Huang X.-X."/>
            <person name="Xu L."/>
            <person name="Sun J.-Q."/>
        </authorList>
    </citation>
    <scope>NUCLEOTIDE SEQUENCE [LARGE SCALE GENOMIC DNA]</scope>
    <source>
        <strain evidence="2 3">SJ-92</strain>
    </source>
</reference>